<evidence type="ECO:0000256" key="1">
    <source>
        <dbReference type="SAM" id="MobiDB-lite"/>
    </source>
</evidence>
<dbReference type="Pfam" id="PF20568">
    <property type="entry name" value="DUF6777"/>
    <property type="match status" value="1"/>
</dbReference>
<protein>
    <recommendedName>
        <fullName evidence="2">DUF6777 domain-containing protein</fullName>
    </recommendedName>
</protein>
<dbReference type="RefSeq" id="WP_204039050.1">
    <property type="nucleotide sequence ID" value="NZ_BOOA01000003.1"/>
</dbReference>
<keyword evidence="4" id="KW-1185">Reference proteome</keyword>
<feature type="region of interest" description="Disordered" evidence="1">
    <location>
        <begin position="230"/>
        <end position="253"/>
    </location>
</feature>
<name>A0A919Q4K4_9ACTN</name>
<reference evidence="3" key="1">
    <citation type="submission" date="2021-01" db="EMBL/GenBank/DDBJ databases">
        <title>Whole genome shotgun sequence of Acrocarpospora phusangensis NBRC 108782.</title>
        <authorList>
            <person name="Komaki H."/>
            <person name="Tamura T."/>
        </authorList>
    </citation>
    <scope>NUCLEOTIDE SEQUENCE</scope>
    <source>
        <strain evidence="3">NBRC 108782</strain>
    </source>
</reference>
<sequence length="363" mass="39028">MKRVLAAITAVVVMLGAGAVRCTKWFAEAADIVAVAVDVLGDDPFFEDSLGQDQQVAEPGSYGGAQLGDLPGLYGGTRRKRVCDKERLIEYLTDPKNSTKAEAWARVRGIKVNAIPKYVRKLTSVLLRNDTLVKNHGFREGVETVFEALLEAGIAVLVDERGQPVVKCNCGNPLAEPSVTPADIDPGVIADADWRARFTPEKVTVVKKSKSKRVRRFHLLDVLTGRGIGRPAGADAAKDVDLPRPPEPPEPPEPVELVDATLVGTWRSSGPITALVRVADSGGLTGVLAEDMVLTDSCVVPAGRTVWHPSGRGPEYTGSITSIEVTTCADMSDVEATWTVKDQNTMTMCVVVEPVQCSEWSRT</sequence>
<dbReference type="InterPro" id="IPR046704">
    <property type="entry name" value="DUF6777"/>
</dbReference>
<organism evidence="3 4">
    <name type="scientific">Acrocarpospora phusangensis</name>
    <dbReference type="NCBI Taxonomy" id="1070424"/>
    <lineage>
        <taxon>Bacteria</taxon>
        <taxon>Bacillati</taxon>
        <taxon>Actinomycetota</taxon>
        <taxon>Actinomycetes</taxon>
        <taxon>Streptosporangiales</taxon>
        <taxon>Streptosporangiaceae</taxon>
        <taxon>Acrocarpospora</taxon>
    </lineage>
</organism>
<proteinExistence type="predicted"/>
<evidence type="ECO:0000313" key="4">
    <source>
        <dbReference type="Proteomes" id="UP000640052"/>
    </source>
</evidence>
<comment type="caution">
    <text evidence="3">The sequence shown here is derived from an EMBL/GenBank/DDBJ whole genome shotgun (WGS) entry which is preliminary data.</text>
</comment>
<evidence type="ECO:0000313" key="3">
    <source>
        <dbReference type="EMBL" id="GIH22192.1"/>
    </source>
</evidence>
<dbReference type="Proteomes" id="UP000640052">
    <property type="component" value="Unassembled WGS sequence"/>
</dbReference>
<dbReference type="EMBL" id="BOOA01000003">
    <property type="protein sequence ID" value="GIH22192.1"/>
    <property type="molecule type" value="Genomic_DNA"/>
</dbReference>
<dbReference type="AlphaFoldDB" id="A0A919Q4K4"/>
<accession>A0A919Q4K4</accession>
<evidence type="ECO:0000259" key="2">
    <source>
        <dbReference type="Pfam" id="PF20568"/>
    </source>
</evidence>
<feature type="domain" description="DUF6777" evidence="2">
    <location>
        <begin position="68"/>
        <end position="233"/>
    </location>
</feature>
<gene>
    <name evidence="3" type="ORF">Aph01nite_05020</name>
</gene>